<dbReference type="AlphaFoldDB" id="A0AB74U7C0"/>
<name>A0AB74U7C0_9GAMM</name>
<reference evidence="2" key="1">
    <citation type="submission" date="2024-06" db="EMBL/GenBank/DDBJ databases">
        <title>Complete genome of Salinicola endophyticus HNIBRBA4755.</title>
        <authorList>
            <person name="Shin S.Y."/>
            <person name="Kang H."/>
            <person name="Song J."/>
        </authorList>
    </citation>
    <scope>NUCLEOTIDE SEQUENCE</scope>
    <source>
        <strain evidence="2">HNIBRBA4755</strain>
    </source>
</reference>
<protein>
    <recommendedName>
        <fullName evidence="3">Cation transporter</fullName>
    </recommendedName>
</protein>
<evidence type="ECO:0000256" key="1">
    <source>
        <dbReference type="SAM" id="MobiDB-lite"/>
    </source>
</evidence>
<organism evidence="2">
    <name type="scientific">Salinicola endophyticus</name>
    <dbReference type="NCBI Taxonomy" id="1949083"/>
    <lineage>
        <taxon>Bacteria</taxon>
        <taxon>Pseudomonadati</taxon>
        <taxon>Pseudomonadota</taxon>
        <taxon>Gammaproteobacteria</taxon>
        <taxon>Oceanospirillales</taxon>
        <taxon>Halomonadaceae</taxon>
        <taxon>Salinicola</taxon>
    </lineage>
</organism>
<feature type="region of interest" description="Disordered" evidence="1">
    <location>
        <begin position="91"/>
        <end position="113"/>
    </location>
</feature>
<dbReference type="RefSeq" id="WP_285950177.1">
    <property type="nucleotide sequence ID" value="NZ_CP159578.1"/>
</dbReference>
<evidence type="ECO:0000313" key="2">
    <source>
        <dbReference type="EMBL" id="XCJ78478.1"/>
    </source>
</evidence>
<accession>A0AB74U7C0</accession>
<sequence length="113" mass="12246">MSMINTIQAHVIGASRYEVEGIKGAKLIIMNEADPTNDNLFGFQTSTMSAPYEMVDRIRELNPRLPGNLELDVEIRASQGKVTMHAIAVREASVSGRSRQADAKPDAASGKTS</sequence>
<gene>
    <name evidence="2" type="ORF">ABV408_13670</name>
</gene>
<proteinExistence type="predicted"/>
<evidence type="ECO:0008006" key="3">
    <source>
        <dbReference type="Google" id="ProtNLM"/>
    </source>
</evidence>
<dbReference type="EMBL" id="CP159578">
    <property type="protein sequence ID" value="XCJ78478.1"/>
    <property type="molecule type" value="Genomic_DNA"/>
</dbReference>